<reference evidence="5 6" key="1">
    <citation type="submission" date="2018-11" db="EMBL/GenBank/DDBJ databases">
        <title>Aureibaculum marinum gen. nov., sp. nov., a member of the family Flavobacteriaceae isolated from the Bohai Sea.</title>
        <authorList>
            <person name="Ji X."/>
        </authorList>
    </citation>
    <scope>NUCLEOTIDE SEQUENCE [LARGE SCALE GENOMIC DNA]</scope>
    <source>
        <strain evidence="5 6">BH-SD17</strain>
    </source>
</reference>
<keyword evidence="2" id="KW-0472">Membrane</keyword>
<comment type="subcellular location">
    <subcellularLocation>
        <location evidence="1">Cell outer membrane</location>
    </subcellularLocation>
</comment>
<dbReference type="RefSeq" id="WP_123897668.1">
    <property type="nucleotide sequence ID" value="NZ_RPFJ01000011.1"/>
</dbReference>
<evidence type="ECO:0000256" key="3">
    <source>
        <dbReference type="ARBA" id="ARBA00023237"/>
    </source>
</evidence>
<dbReference type="OrthoDB" id="1264254at2"/>
<feature type="signal peptide" evidence="4">
    <location>
        <begin position="1"/>
        <end position="19"/>
    </location>
</feature>
<evidence type="ECO:0000256" key="1">
    <source>
        <dbReference type="ARBA" id="ARBA00004442"/>
    </source>
</evidence>
<dbReference type="EMBL" id="RPFJ01000011">
    <property type="protein sequence ID" value="RPD96484.1"/>
    <property type="molecule type" value="Genomic_DNA"/>
</dbReference>
<keyword evidence="6" id="KW-1185">Reference proteome</keyword>
<dbReference type="GO" id="GO:0009279">
    <property type="term" value="C:cell outer membrane"/>
    <property type="evidence" value="ECO:0007669"/>
    <property type="project" value="UniProtKB-SubCell"/>
</dbReference>
<dbReference type="InterPro" id="IPR036942">
    <property type="entry name" value="Beta-barrel_TonB_sf"/>
</dbReference>
<sequence>MKKYISTLLILLVSTIAFAQVTKKDTIGTEVINVVKSYTPTVSDAFKIKSSPEIDTNDINVKKPIKYSIFSIPVASTFTPAKGKAKVLKVNPSPQVYDNYVSVGFGNFTTPGVELFVHGNSNRYNDFGAFFNYISSVGGINNIVLDDDYFDTRLDLFYKQDERNFSWQVNGGAHLQKYNWYGLPEQILFSQNTINSIDEKQKYTEVYVDGKVDYYDSFFKGATVSSNRFTDSQGSAEIYFLAKPQIEFPIAYEYITADVRLEFLNGKFTQNYDNLDDLKYTMFNIGFNPSLEILRNDLTVNLGVKLLYSAGSGSGNTNNAYYYPNVTASYKIIDEVLTLYGGVTGDLHQNTFKSFTEGNPFVSPTLIVKPTDEQYNGFFGLKGKLASNISYNFKASYSNERNKGLYKLNASKTSGINTVDYGYEAGNSFGIVYDTVKTIHGFAEVAIDVSKQLKLGGNAEFNQYDTKNEEKAWGLPALKVSAFADYNNENWFAGANIFYVGSRKDEISTPINSPEIITVGDYVDLNFNGGYKFNEKLTVFAKVNNLLSSDYQKYTNYYVQGLQVFGGLTYKFDF</sequence>
<gene>
    <name evidence="5" type="ORF">EGM88_08945</name>
</gene>
<dbReference type="Gene3D" id="2.40.170.20">
    <property type="entry name" value="TonB-dependent receptor, beta-barrel domain"/>
    <property type="match status" value="1"/>
</dbReference>
<dbReference type="Proteomes" id="UP000270856">
    <property type="component" value="Unassembled WGS sequence"/>
</dbReference>
<evidence type="ECO:0000313" key="6">
    <source>
        <dbReference type="Proteomes" id="UP000270856"/>
    </source>
</evidence>
<keyword evidence="3" id="KW-0998">Cell outer membrane</keyword>
<proteinExistence type="predicted"/>
<comment type="caution">
    <text evidence="5">The sequence shown here is derived from an EMBL/GenBank/DDBJ whole genome shotgun (WGS) entry which is preliminary data.</text>
</comment>
<keyword evidence="5" id="KW-0675">Receptor</keyword>
<dbReference type="SUPFAM" id="SSF56935">
    <property type="entry name" value="Porins"/>
    <property type="match status" value="1"/>
</dbReference>
<name>A0A3N4NJI2_9FLAO</name>
<evidence type="ECO:0000256" key="2">
    <source>
        <dbReference type="ARBA" id="ARBA00023136"/>
    </source>
</evidence>
<evidence type="ECO:0000313" key="5">
    <source>
        <dbReference type="EMBL" id="RPD96484.1"/>
    </source>
</evidence>
<evidence type="ECO:0000256" key="4">
    <source>
        <dbReference type="SAM" id="SignalP"/>
    </source>
</evidence>
<organism evidence="5 6">
    <name type="scientific">Aureibaculum marinum</name>
    <dbReference type="NCBI Taxonomy" id="2487930"/>
    <lineage>
        <taxon>Bacteria</taxon>
        <taxon>Pseudomonadati</taxon>
        <taxon>Bacteroidota</taxon>
        <taxon>Flavobacteriia</taxon>
        <taxon>Flavobacteriales</taxon>
        <taxon>Flavobacteriaceae</taxon>
        <taxon>Aureibaculum</taxon>
    </lineage>
</organism>
<accession>A0A3N4NJI2</accession>
<dbReference type="AlphaFoldDB" id="A0A3N4NJI2"/>
<protein>
    <submittedName>
        <fullName evidence="5">TonB-dependent receptor</fullName>
    </submittedName>
</protein>
<feature type="chain" id="PRO_5017940845" evidence="4">
    <location>
        <begin position="20"/>
        <end position="574"/>
    </location>
</feature>
<keyword evidence="4" id="KW-0732">Signal</keyword>